<proteinExistence type="predicted"/>
<reference evidence="2" key="1">
    <citation type="journal article" date="2019" name="Int. J. Syst. Evol. Microbiol.">
        <title>The Global Catalogue of Microorganisms (GCM) 10K type strain sequencing project: providing services to taxonomists for standard genome sequencing and annotation.</title>
        <authorList>
            <consortium name="The Broad Institute Genomics Platform"/>
            <consortium name="The Broad Institute Genome Sequencing Center for Infectious Disease"/>
            <person name="Wu L."/>
            <person name="Ma J."/>
        </authorList>
    </citation>
    <scope>NUCLEOTIDE SEQUENCE [LARGE SCALE GENOMIC DNA]</scope>
    <source>
        <strain evidence="2">JCM 9371</strain>
    </source>
</reference>
<comment type="caution">
    <text evidence="1">The sequence shown here is derived from an EMBL/GenBank/DDBJ whole genome shotgun (WGS) entry which is preliminary data.</text>
</comment>
<protein>
    <submittedName>
        <fullName evidence="1">Uncharacterized protein</fullName>
    </submittedName>
</protein>
<dbReference type="RefSeq" id="WP_131757488.1">
    <property type="nucleotide sequence ID" value="NZ_CAACUY010000032.1"/>
</dbReference>
<name>A0ABW2XCW9_9ACTN</name>
<evidence type="ECO:0000313" key="2">
    <source>
        <dbReference type="Proteomes" id="UP001597063"/>
    </source>
</evidence>
<evidence type="ECO:0000313" key="1">
    <source>
        <dbReference type="EMBL" id="MFD0683920.1"/>
    </source>
</evidence>
<gene>
    <name evidence="1" type="ORF">ACFQZM_05380</name>
</gene>
<organism evidence="1 2">
    <name type="scientific">Actinomadura fibrosa</name>
    <dbReference type="NCBI Taxonomy" id="111802"/>
    <lineage>
        <taxon>Bacteria</taxon>
        <taxon>Bacillati</taxon>
        <taxon>Actinomycetota</taxon>
        <taxon>Actinomycetes</taxon>
        <taxon>Streptosporangiales</taxon>
        <taxon>Thermomonosporaceae</taxon>
        <taxon>Actinomadura</taxon>
    </lineage>
</organism>
<sequence length="80" mass="9159">MSDGKPAPDQRYQELQRLGEQERLTAKELHDLREAIARLVKELLPHHAPKNRINDVVKASGYSRPLIEALRGGKDIWTHP</sequence>
<accession>A0ABW2XCW9</accession>
<dbReference type="EMBL" id="JBHTGP010000003">
    <property type="protein sequence ID" value="MFD0683920.1"/>
    <property type="molecule type" value="Genomic_DNA"/>
</dbReference>
<dbReference type="Proteomes" id="UP001597063">
    <property type="component" value="Unassembled WGS sequence"/>
</dbReference>
<keyword evidence="2" id="KW-1185">Reference proteome</keyword>